<dbReference type="SUPFAM" id="SSF49503">
    <property type="entry name" value="Cupredoxins"/>
    <property type="match status" value="3"/>
</dbReference>
<keyword evidence="12" id="KW-0325">Glycoprotein</keyword>
<dbReference type="Pfam" id="PF07731">
    <property type="entry name" value="Cu-oxidase_2"/>
    <property type="match status" value="1"/>
</dbReference>
<evidence type="ECO:0000256" key="8">
    <source>
        <dbReference type="ARBA" id="ARBA00022737"/>
    </source>
</evidence>
<evidence type="ECO:0000256" key="6">
    <source>
        <dbReference type="ARBA" id="ARBA00022723"/>
    </source>
</evidence>
<dbReference type="FunFam" id="2.60.40.420:FF:000021">
    <property type="entry name" value="Extracellular dihydrogeodin oxidase/laccase"/>
    <property type="match status" value="1"/>
</dbReference>
<evidence type="ECO:0000256" key="14">
    <source>
        <dbReference type="SAM" id="SignalP"/>
    </source>
</evidence>
<keyword evidence="7 14" id="KW-0732">Signal</keyword>
<evidence type="ECO:0000256" key="1">
    <source>
        <dbReference type="ARBA" id="ARBA00000349"/>
    </source>
</evidence>
<dbReference type="GO" id="GO:0052716">
    <property type="term" value="F:hydroquinone:oxygen oxidoreductase activity"/>
    <property type="evidence" value="ECO:0007669"/>
    <property type="project" value="UniProtKB-EC"/>
</dbReference>
<evidence type="ECO:0000256" key="13">
    <source>
        <dbReference type="ARBA" id="ARBA00023185"/>
    </source>
</evidence>
<dbReference type="CDD" id="cd13901">
    <property type="entry name" value="CuRO_3_MaLCC_like"/>
    <property type="match status" value="1"/>
</dbReference>
<evidence type="ECO:0000256" key="3">
    <source>
        <dbReference type="ARBA" id="ARBA00005179"/>
    </source>
</evidence>
<evidence type="ECO:0000256" key="2">
    <source>
        <dbReference type="ARBA" id="ARBA00001935"/>
    </source>
</evidence>
<dbReference type="InterPro" id="IPR045087">
    <property type="entry name" value="Cu-oxidase_fam"/>
</dbReference>
<dbReference type="PANTHER" id="PTHR11709:SF502">
    <property type="entry name" value="MULTICOPPER OXIDASE"/>
    <property type="match status" value="1"/>
</dbReference>
<feature type="chain" id="PRO_5021975209" description="laccase" evidence="14">
    <location>
        <begin position="22"/>
        <end position="565"/>
    </location>
</feature>
<evidence type="ECO:0000256" key="7">
    <source>
        <dbReference type="ARBA" id="ARBA00022729"/>
    </source>
</evidence>
<evidence type="ECO:0000259" key="16">
    <source>
        <dbReference type="Pfam" id="PF07731"/>
    </source>
</evidence>
<dbReference type="STRING" id="2512241.A0A553I6H3"/>
<name>A0A553I6H3_9PEZI</name>
<evidence type="ECO:0000313" key="18">
    <source>
        <dbReference type="EMBL" id="TRX95810.1"/>
    </source>
</evidence>
<sequence length="565" mass="62003">MRFLALVSGLTAIFSSPLVSALPKTGFSDLSSRQSDSCEFDSATAPNCWGNYSLSTNWYEEAPDTGVIREYWFELVNSTLSPDGVPRLSLTVNGSIPGPTIEADWGDTVVVHVKNSLENNGTSIHWHGIRQQGSTDQDGVASITQCPVAPGDSTTYTWRATQYGTTWYHSHFSLQAWNGVFGGIIIRGPASAPYDEDKGLIVLSDWLHQTTDALYDTASTAGPPTANNGLINGLNVYQDGGSRFQTTFESNKSYRLRLVNTAIDTMFKFGIDNHTLTVISTDLVPIVPFETQMVSIGIGQRYDVVVNADQEPGNYWMRAIPQLTCSANEMTLNITGIVTYDDLAVADPTTSAYEYIDDCSDFPVASLVPSLSLDAGDATTQQVMEVGLSIVNSFFKWTLNSNTFLSDWGEPTLEKVLTPDAVFTDSENIINLNETNTWTYLIVESQLGLEHPFHLHGHDFFILAQQPMATFSDSSQLNLSNPPRRDVAMLPASGFLAIAFQNDNPGVWLAHCHIGWHTSQGFALQLVERSSEIEAITNMDALNNTCATWNTYQDANMVEQEDSGV</sequence>
<protein>
    <recommendedName>
        <fullName evidence="5">laccase</fullName>
        <ecNumber evidence="5">1.10.3.2</ecNumber>
    </recommendedName>
</protein>
<keyword evidence="8" id="KW-0677">Repeat</keyword>
<dbReference type="Pfam" id="PF00394">
    <property type="entry name" value="Cu-oxidase"/>
    <property type="match status" value="1"/>
</dbReference>
<evidence type="ECO:0000256" key="12">
    <source>
        <dbReference type="ARBA" id="ARBA00023180"/>
    </source>
</evidence>
<organism evidence="18 19">
    <name type="scientific">Xylaria flabelliformis</name>
    <dbReference type="NCBI Taxonomy" id="2512241"/>
    <lineage>
        <taxon>Eukaryota</taxon>
        <taxon>Fungi</taxon>
        <taxon>Dikarya</taxon>
        <taxon>Ascomycota</taxon>
        <taxon>Pezizomycotina</taxon>
        <taxon>Sordariomycetes</taxon>
        <taxon>Xylariomycetidae</taxon>
        <taxon>Xylariales</taxon>
        <taxon>Xylariaceae</taxon>
        <taxon>Xylaria</taxon>
    </lineage>
</organism>
<dbReference type="InterPro" id="IPR008972">
    <property type="entry name" value="Cupredoxin"/>
</dbReference>
<evidence type="ECO:0000256" key="5">
    <source>
        <dbReference type="ARBA" id="ARBA00012297"/>
    </source>
</evidence>
<keyword evidence="10" id="KW-0186">Copper</keyword>
<comment type="catalytic activity">
    <reaction evidence="1">
        <text>4 hydroquinone + O2 = 4 benzosemiquinone + 2 H2O</text>
        <dbReference type="Rhea" id="RHEA:11276"/>
        <dbReference type="ChEBI" id="CHEBI:15377"/>
        <dbReference type="ChEBI" id="CHEBI:15379"/>
        <dbReference type="ChEBI" id="CHEBI:17594"/>
        <dbReference type="ChEBI" id="CHEBI:17977"/>
        <dbReference type="EC" id="1.10.3.2"/>
    </reaction>
</comment>
<dbReference type="GO" id="GO:0046274">
    <property type="term" value="P:lignin catabolic process"/>
    <property type="evidence" value="ECO:0007669"/>
    <property type="project" value="UniProtKB-KW"/>
</dbReference>
<dbReference type="AlphaFoldDB" id="A0A553I6H3"/>
<dbReference type="Pfam" id="PF07732">
    <property type="entry name" value="Cu-oxidase_3"/>
    <property type="match status" value="1"/>
</dbReference>
<comment type="pathway">
    <text evidence="3">Secondary metabolite biosynthesis.</text>
</comment>
<evidence type="ECO:0000256" key="4">
    <source>
        <dbReference type="ARBA" id="ARBA00010609"/>
    </source>
</evidence>
<evidence type="ECO:0000259" key="17">
    <source>
        <dbReference type="Pfam" id="PF07732"/>
    </source>
</evidence>
<dbReference type="OrthoDB" id="2121828at2759"/>
<dbReference type="EC" id="1.10.3.2" evidence="5"/>
<accession>A0A553I6H3</accession>
<proteinExistence type="inferred from homology"/>
<reference evidence="19" key="1">
    <citation type="submission" date="2019-06" db="EMBL/GenBank/DDBJ databases">
        <title>Draft genome sequence of the griseofulvin-producing fungus Xylaria cubensis strain G536.</title>
        <authorList>
            <person name="Mead M.E."/>
            <person name="Raja H.A."/>
            <person name="Steenwyk J.L."/>
            <person name="Knowles S.L."/>
            <person name="Oberlies N.H."/>
            <person name="Rokas A."/>
        </authorList>
    </citation>
    <scope>NUCLEOTIDE SEQUENCE [LARGE SCALE GENOMIC DNA]</scope>
    <source>
        <strain evidence="19">G536</strain>
    </source>
</reference>
<keyword evidence="13" id="KW-0439">Lignin degradation</keyword>
<comment type="cofactor">
    <cofactor evidence="2">
        <name>Cu cation</name>
        <dbReference type="ChEBI" id="CHEBI:23378"/>
    </cofactor>
</comment>
<dbReference type="InterPro" id="IPR001117">
    <property type="entry name" value="Cu-oxidase_2nd"/>
</dbReference>
<keyword evidence="11" id="KW-1015">Disulfide bond</keyword>
<dbReference type="FunFam" id="2.60.40.420:FF:000046">
    <property type="entry name" value="Multicopper oxidase"/>
    <property type="match status" value="1"/>
</dbReference>
<keyword evidence="9" id="KW-0560">Oxidoreductase</keyword>
<gene>
    <name evidence="18" type="ORF">FHL15_003364</name>
</gene>
<comment type="similarity">
    <text evidence="4">Belongs to the multicopper oxidase family.</text>
</comment>
<feature type="domain" description="Plastocyanin-like" evidence="15">
    <location>
        <begin position="200"/>
        <end position="340"/>
    </location>
</feature>
<dbReference type="CDD" id="cd13880">
    <property type="entry name" value="CuRO_2_MaLCC_like"/>
    <property type="match status" value="1"/>
</dbReference>
<dbReference type="Proteomes" id="UP000319160">
    <property type="component" value="Unassembled WGS sequence"/>
</dbReference>
<comment type="caution">
    <text evidence="18">The sequence shown here is derived from an EMBL/GenBank/DDBJ whole genome shotgun (WGS) entry which is preliminary data.</text>
</comment>
<evidence type="ECO:0000259" key="15">
    <source>
        <dbReference type="Pfam" id="PF00394"/>
    </source>
</evidence>
<keyword evidence="19" id="KW-1185">Reference proteome</keyword>
<keyword evidence="6" id="KW-0479">Metal-binding</keyword>
<evidence type="ECO:0000256" key="9">
    <source>
        <dbReference type="ARBA" id="ARBA00023002"/>
    </source>
</evidence>
<dbReference type="CDD" id="cd13854">
    <property type="entry name" value="CuRO_1_MaLCC_like"/>
    <property type="match status" value="1"/>
</dbReference>
<dbReference type="FunFam" id="2.60.40.420:FF:000038">
    <property type="entry name" value="Extracellular dihydrogeodin oxidase/laccase"/>
    <property type="match status" value="1"/>
</dbReference>
<feature type="signal peptide" evidence="14">
    <location>
        <begin position="1"/>
        <end position="21"/>
    </location>
</feature>
<dbReference type="EMBL" id="VFLP01000014">
    <property type="protein sequence ID" value="TRX95810.1"/>
    <property type="molecule type" value="Genomic_DNA"/>
</dbReference>
<dbReference type="InterPro" id="IPR011706">
    <property type="entry name" value="Cu-oxidase_C"/>
</dbReference>
<dbReference type="PANTHER" id="PTHR11709">
    <property type="entry name" value="MULTI-COPPER OXIDASE"/>
    <property type="match status" value="1"/>
</dbReference>
<evidence type="ECO:0000256" key="11">
    <source>
        <dbReference type="ARBA" id="ARBA00023157"/>
    </source>
</evidence>
<evidence type="ECO:0000256" key="10">
    <source>
        <dbReference type="ARBA" id="ARBA00023008"/>
    </source>
</evidence>
<dbReference type="GO" id="GO:0005507">
    <property type="term" value="F:copper ion binding"/>
    <property type="evidence" value="ECO:0007669"/>
    <property type="project" value="InterPro"/>
</dbReference>
<dbReference type="Gene3D" id="2.60.40.420">
    <property type="entry name" value="Cupredoxins - blue copper proteins"/>
    <property type="match status" value="3"/>
</dbReference>
<feature type="domain" description="Plastocyanin-like" evidence="16">
    <location>
        <begin position="420"/>
        <end position="530"/>
    </location>
</feature>
<evidence type="ECO:0000313" key="19">
    <source>
        <dbReference type="Proteomes" id="UP000319160"/>
    </source>
</evidence>
<feature type="domain" description="Plastocyanin-like" evidence="17">
    <location>
        <begin position="78"/>
        <end position="190"/>
    </location>
</feature>
<dbReference type="InterPro" id="IPR011707">
    <property type="entry name" value="Cu-oxidase-like_N"/>
</dbReference>